<evidence type="ECO:0000256" key="8">
    <source>
        <dbReference type="SAM" id="SignalP"/>
    </source>
</evidence>
<dbReference type="InterPro" id="IPR015707">
    <property type="entry name" value="B2Microglobulin"/>
</dbReference>
<dbReference type="PROSITE" id="PS50835">
    <property type="entry name" value="IG_LIKE"/>
    <property type="match status" value="1"/>
</dbReference>
<dbReference type="PANTHER" id="PTHR19944">
    <property type="entry name" value="MHC CLASS II-RELATED"/>
    <property type="match status" value="1"/>
</dbReference>
<reference evidence="10" key="3">
    <citation type="submission" date="2025-09" db="UniProtKB">
        <authorList>
            <consortium name="Ensembl"/>
        </authorList>
    </citation>
    <scope>IDENTIFICATION</scope>
</reference>
<dbReference type="InterPro" id="IPR003597">
    <property type="entry name" value="Ig_C1-set"/>
</dbReference>
<dbReference type="PANTHER" id="PTHR19944:SF62">
    <property type="entry name" value="BETA-2-MICROGLOBULIN"/>
    <property type="match status" value="1"/>
</dbReference>
<dbReference type="CDD" id="cd05770">
    <property type="entry name" value="IgC1_beta2m"/>
    <property type="match status" value="1"/>
</dbReference>
<evidence type="ECO:0000256" key="6">
    <source>
        <dbReference type="ARBA" id="ARBA00022859"/>
    </source>
</evidence>
<keyword evidence="8" id="KW-0732">Signal</keyword>
<dbReference type="Proteomes" id="UP000694556">
    <property type="component" value="Chromosome 11"/>
</dbReference>
<protein>
    <recommendedName>
        <fullName evidence="3">Beta-2-microglobulin</fullName>
    </recommendedName>
</protein>
<dbReference type="GO" id="GO:0042612">
    <property type="term" value="C:MHC class I protein complex"/>
    <property type="evidence" value="ECO:0007669"/>
    <property type="project" value="UniProtKB-KW"/>
</dbReference>
<dbReference type="InterPro" id="IPR007110">
    <property type="entry name" value="Ig-like_dom"/>
</dbReference>
<evidence type="ECO:0000313" key="10">
    <source>
        <dbReference type="Ensembl" id="ENSCMMP00000023529.1"/>
    </source>
</evidence>
<dbReference type="InterPro" id="IPR050160">
    <property type="entry name" value="MHC/Immunoglobulin"/>
</dbReference>
<dbReference type="AlphaFoldDB" id="A0A8C3CQS1"/>
<dbReference type="InterPro" id="IPR036179">
    <property type="entry name" value="Ig-like_dom_sf"/>
</dbReference>
<comment type="subcellular location">
    <subcellularLocation>
        <location evidence="1">Secreted</location>
    </subcellularLocation>
</comment>
<dbReference type="Ensembl" id="ENSCMMT00000025758.1">
    <property type="protein sequence ID" value="ENSCMMP00000023529.1"/>
    <property type="gene ID" value="ENSCMMG00000014674.1"/>
</dbReference>
<evidence type="ECO:0000256" key="5">
    <source>
        <dbReference type="ARBA" id="ARBA00022525"/>
    </source>
</evidence>
<proteinExistence type="inferred from homology"/>
<dbReference type="Pfam" id="PF07654">
    <property type="entry name" value="C1-set"/>
    <property type="match status" value="1"/>
</dbReference>
<comment type="similarity">
    <text evidence="2">Belongs to the beta-2-microglobulin family.</text>
</comment>
<evidence type="ECO:0000256" key="3">
    <source>
        <dbReference type="ARBA" id="ARBA00018767"/>
    </source>
</evidence>
<keyword evidence="7" id="KW-0393">Immunoglobulin domain</keyword>
<feature type="signal peptide" evidence="8">
    <location>
        <begin position="1"/>
        <end position="24"/>
    </location>
</feature>
<dbReference type="SUPFAM" id="SSF48726">
    <property type="entry name" value="Immunoglobulin"/>
    <property type="match status" value="1"/>
</dbReference>
<dbReference type="GO" id="GO:0005576">
    <property type="term" value="C:extracellular region"/>
    <property type="evidence" value="ECO:0007669"/>
    <property type="project" value="UniProtKB-SubCell"/>
</dbReference>
<reference evidence="10" key="1">
    <citation type="submission" date="2018-09" db="EMBL/GenBank/DDBJ databases">
        <title>Common duck and Muscovy duck high density SNP chip.</title>
        <authorList>
            <person name="Vignal A."/>
            <person name="Thebault N."/>
            <person name="Warren W.C."/>
        </authorList>
    </citation>
    <scope>NUCLEOTIDE SEQUENCE [LARGE SCALE GENOMIC DNA]</scope>
</reference>
<keyword evidence="5" id="KW-0964">Secreted</keyword>
<dbReference type="SMART" id="SM00407">
    <property type="entry name" value="IGc1"/>
    <property type="match status" value="1"/>
</dbReference>
<dbReference type="GO" id="GO:0010038">
    <property type="term" value="P:response to metal ion"/>
    <property type="evidence" value="ECO:0007669"/>
    <property type="project" value="UniProtKB-ARBA"/>
</dbReference>
<evidence type="ECO:0000313" key="11">
    <source>
        <dbReference type="Proteomes" id="UP000694556"/>
    </source>
</evidence>
<reference evidence="10" key="2">
    <citation type="submission" date="2025-08" db="UniProtKB">
        <authorList>
            <consortium name="Ensembl"/>
        </authorList>
    </citation>
    <scope>IDENTIFICATION</scope>
</reference>
<dbReference type="GO" id="GO:0006955">
    <property type="term" value="P:immune response"/>
    <property type="evidence" value="ECO:0007669"/>
    <property type="project" value="InterPro"/>
</dbReference>
<evidence type="ECO:0000256" key="7">
    <source>
        <dbReference type="ARBA" id="ARBA00023319"/>
    </source>
</evidence>
<sequence length="127" mass="14065">MGLAAKVAIVALVALVALLGQGQAKAAPKVQVYSRHPATAGTENVLNCYVEGFHPPKIDIALLKNGEPMKDVKYNDMSFGDDWTFQRLVYATFTPSKSDVYTCRVDHEAFEGPQSFRWDLKNFSLQV</sequence>
<dbReference type="InterPro" id="IPR003006">
    <property type="entry name" value="Ig/MHC_CS"/>
</dbReference>
<feature type="chain" id="PRO_5034434828" description="Beta-2-microglobulin" evidence="8">
    <location>
        <begin position="25"/>
        <end position="127"/>
    </location>
</feature>
<name>A0A8C3CQS1_CAIMO</name>
<dbReference type="GO" id="GO:0002474">
    <property type="term" value="P:antigen processing and presentation of peptide antigen via MHC class I"/>
    <property type="evidence" value="ECO:0007669"/>
    <property type="project" value="UniProtKB-KW"/>
</dbReference>
<evidence type="ECO:0000256" key="1">
    <source>
        <dbReference type="ARBA" id="ARBA00004613"/>
    </source>
</evidence>
<dbReference type="InterPro" id="IPR013783">
    <property type="entry name" value="Ig-like_fold"/>
</dbReference>
<evidence type="ECO:0000256" key="2">
    <source>
        <dbReference type="ARBA" id="ARBA00009564"/>
    </source>
</evidence>
<dbReference type="PROSITE" id="PS00290">
    <property type="entry name" value="IG_MHC"/>
    <property type="match status" value="1"/>
</dbReference>
<evidence type="ECO:0000256" key="4">
    <source>
        <dbReference type="ARBA" id="ARBA00022451"/>
    </source>
</evidence>
<keyword evidence="4" id="KW-0490">MHC I</keyword>
<organism evidence="10 11">
    <name type="scientific">Cairina moschata</name>
    <name type="common">Muscovy duck</name>
    <dbReference type="NCBI Taxonomy" id="8855"/>
    <lineage>
        <taxon>Eukaryota</taxon>
        <taxon>Metazoa</taxon>
        <taxon>Chordata</taxon>
        <taxon>Craniata</taxon>
        <taxon>Vertebrata</taxon>
        <taxon>Euteleostomi</taxon>
        <taxon>Archelosauria</taxon>
        <taxon>Archosauria</taxon>
        <taxon>Dinosauria</taxon>
        <taxon>Saurischia</taxon>
        <taxon>Theropoda</taxon>
        <taxon>Coelurosauria</taxon>
        <taxon>Aves</taxon>
        <taxon>Neognathae</taxon>
        <taxon>Galloanserae</taxon>
        <taxon>Anseriformes</taxon>
        <taxon>Anatidae</taxon>
        <taxon>Anatinae</taxon>
        <taxon>Cairina</taxon>
    </lineage>
</organism>
<keyword evidence="11" id="KW-1185">Reference proteome</keyword>
<dbReference type="Gene3D" id="2.60.40.10">
    <property type="entry name" value="Immunoglobulins"/>
    <property type="match status" value="1"/>
</dbReference>
<evidence type="ECO:0000259" key="9">
    <source>
        <dbReference type="PROSITE" id="PS50835"/>
    </source>
</evidence>
<keyword evidence="6" id="KW-0391">Immunity</keyword>
<feature type="domain" description="Ig-like" evidence="9">
    <location>
        <begin position="28"/>
        <end position="107"/>
    </location>
</feature>
<accession>A0A8C3CQS1</accession>
<dbReference type="FunFam" id="2.60.40.10:FF:001005">
    <property type="entry name" value="Beta-2-microglobulin"/>
    <property type="match status" value="1"/>
</dbReference>